<sequence>MLSRTADALYWMARNLERSENNARVLNVQLINMLEAADQQVLDRDWEEVLEICASYRDYINHYSRMERGTMIEYLTMNPINPNSIENCMKVARENTKNTRDIIPGELWEVLNEFHLDHQDSGGNIGTLARTKDYLKTVARTSMTAQGVIESTMTRGVPYTFIKVGKWLERAEKTARILNVVCEKQRREPLQHTTNNYYYWLAALRFLNGYDSFIKEHPPTMDSAYVLDFLVKEEKFPRSINYCMTHIKEAIMDLEGGQVHHYSEELFQLTDVILAEISDTGIKDMNMEELMRFLDHFQKQCIALSSLFMETYYLSVPTSST</sequence>
<evidence type="ECO:0000259" key="1">
    <source>
        <dbReference type="Pfam" id="PF04168"/>
    </source>
</evidence>
<proteinExistence type="predicted"/>
<accession>A0A1H3BFL9</accession>
<name>A0A1H3BFL9_9BACI</name>
<reference evidence="2 3" key="1">
    <citation type="submission" date="2016-10" db="EMBL/GenBank/DDBJ databases">
        <authorList>
            <person name="Varghese N."/>
            <person name="Submissions S."/>
        </authorList>
    </citation>
    <scope>NUCLEOTIDE SEQUENCE [LARGE SCALE GENOMIC DNA]</scope>
    <source>
        <strain evidence="2 3">DSM 20748</strain>
    </source>
</reference>
<organism evidence="2 3">
    <name type="scientific">Salimicrobium album</name>
    <dbReference type="NCBI Taxonomy" id="50717"/>
    <lineage>
        <taxon>Bacteria</taxon>
        <taxon>Bacillati</taxon>
        <taxon>Bacillota</taxon>
        <taxon>Bacilli</taxon>
        <taxon>Bacillales</taxon>
        <taxon>Bacillaceae</taxon>
        <taxon>Salimicrobium</taxon>
    </lineage>
</organism>
<gene>
    <name evidence="2" type="ORF">SAMN04488081_0417</name>
</gene>
<dbReference type="RefSeq" id="WP_245698671.1">
    <property type="nucleotide sequence ID" value="NZ_FNOS01000001.1"/>
</dbReference>
<dbReference type="Proteomes" id="UP000198647">
    <property type="component" value="Unassembled WGS sequence"/>
</dbReference>
<dbReference type="InterPro" id="IPR007296">
    <property type="entry name" value="DUF403"/>
</dbReference>
<keyword evidence="3" id="KW-1185">Reference proteome</keyword>
<dbReference type="Pfam" id="PF04168">
    <property type="entry name" value="Alpha-E"/>
    <property type="match status" value="1"/>
</dbReference>
<protein>
    <submittedName>
        <fullName evidence="2">Uncharacterized conserved protein, Alpha-E superfamily</fullName>
    </submittedName>
</protein>
<dbReference type="EMBL" id="FNOS01000001">
    <property type="protein sequence ID" value="SDX40585.1"/>
    <property type="molecule type" value="Genomic_DNA"/>
</dbReference>
<comment type="caution">
    <text evidence="2">The sequence shown here is derived from an EMBL/GenBank/DDBJ whole genome shotgun (WGS) entry which is preliminary data.</text>
</comment>
<dbReference type="PANTHER" id="PTHR34595">
    <property type="entry name" value="BLR5612 PROTEIN"/>
    <property type="match status" value="1"/>
</dbReference>
<dbReference type="InterPro" id="IPR051680">
    <property type="entry name" value="ATP-dep_Glu-Cys_Ligase-2"/>
</dbReference>
<evidence type="ECO:0000313" key="3">
    <source>
        <dbReference type="Proteomes" id="UP000198647"/>
    </source>
</evidence>
<dbReference type="PANTHER" id="PTHR34595:SF7">
    <property type="entry name" value="SLL1039 PROTEIN"/>
    <property type="match status" value="1"/>
</dbReference>
<feature type="domain" description="DUF403" evidence="1">
    <location>
        <begin position="1"/>
        <end position="312"/>
    </location>
</feature>
<evidence type="ECO:0000313" key="2">
    <source>
        <dbReference type="EMBL" id="SDX40585.1"/>
    </source>
</evidence>